<protein>
    <submittedName>
        <fullName evidence="2">Uncharacterized protein</fullName>
    </submittedName>
</protein>
<evidence type="ECO:0000256" key="1">
    <source>
        <dbReference type="SAM" id="MobiDB-lite"/>
    </source>
</evidence>
<evidence type="ECO:0000313" key="3">
    <source>
        <dbReference type="Proteomes" id="UP000250275"/>
    </source>
</evidence>
<keyword evidence="3" id="KW-1185">Reference proteome</keyword>
<evidence type="ECO:0000313" key="2">
    <source>
        <dbReference type="EMBL" id="OAD55424.1"/>
    </source>
</evidence>
<dbReference type="Proteomes" id="UP000250275">
    <property type="component" value="Unassembled WGS sequence"/>
</dbReference>
<reference evidence="2 3" key="1">
    <citation type="submission" date="2015-07" db="EMBL/GenBank/DDBJ databases">
        <title>The genome of Eufriesea mexicana.</title>
        <authorList>
            <person name="Pan H."/>
            <person name="Kapheim K."/>
        </authorList>
    </citation>
    <scope>NUCLEOTIDE SEQUENCE [LARGE SCALE GENOMIC DNA]</scope>
    <source>
        <strain evidence="2">0111107269</strain>
        <tissue evidence="2">Whole body</tissue>
    </source>
</reference>
<sequence>MFATLSSRIGRTTRIVKPRSSSADSGPFVRFRGIIDKPGLPTVSNQPPEAFIIERGIRVRAPASICPMPTSENSISPGTITSRRKRFPADIPR</sequence>
<feature type="compositionally biased region" description="Polar residues" evidence="1">
    <location>
        <begin position="70"/>
        <end position="81"/>
    </location>
</feature>
<gene>
    <name evidence="2" type="ORF">WN48_04805</name>
</gene>
<accession>A0A310SDL3</accession>
<organism evidence="2 3">
    <name type="scientific">Eufriesea mexicana</name>
    <dbReference type="NCBI Taxonomy" id="516756"/>
    <lineage>
        <taxon>Eukaryota</taxon>
        <taxon>Metazoa</taxon>
        <taxon>Ecdysozoa</taxon>
        <taxon>Arthropoda</taxon>
        <taxon>Hexapoda</taxon>
        <taxon>Insecta</taxon>
        <taxon>Pterygota</taxon>
        <taxon>Neoptera</taxon>
        <taxon>Endopterygota</taxon>
        <taxon>Hymenoptera</taxon>
        <taxon>Apocrita</taxon>
        <taxon>Aculeata</taxon>
        <taxon>Apoidea</taxon>
        <taxon>Anthophila</taxon>
        <taxon>Apidae</taxon>
        <taxon>Eufriesea</taxon>
    </lineage>
</organism>
<dbReference type="AlphaFoldDB" id="A0A310SDL3"/>
<name>A0A310SDL3_9HYME</name>
<feature type="region of interest" description="Disordered" evidence="1">
    <location>
        <begin position="68"/>
        <end position="93"/>
    </location>
</feature>
<dbReference type="EMBL" id="KQ762833">
    <property type="protein sequence ID" value="OAD55424.1"/>
    <property type="molecule type" value="Genomic_DNA"/>
</dbReference>
<proteinExistence type="predicted"/>